<name>A0A0M9WC12_9EURO</name>
<dbReference type="AlphaFoldDB" id="A0A0M9WC12"/>
<dbReference type="Proteomes" id="UP000037696">
    <property type="component" value="Unassembled WGS sequence"/>
</dbReference>
<dbReference type="STRING" id="229535.A0A0M9WC12"/>
<organism evidence="2 3">
    <name type="scientific">Penicillium nordicum</name>
    <dbReference type="NCBI Taxonomy" id="229535"/>
    <lineage>
        <taxon>Eukaryota</taxon>
        <taxon>Fungi</taxon>
        <taxon>Dikarya</taxon>
        <taxon>Ascomycota</taxon>
        <taxon>Pezizomycotina</taxon>
        <taxon>Eurotiomycetes</taxon>
        <taxon>Eurotiomycetidae</taxon>
        <taxon>Eurotiales</taxon>
        <taxon>Aspergillaceae</taxon>
        <taxon>Penicillium</taxon>
    </lineage>
</organism>
<feature type="region of interest" description="Disordered" evidence="1">
    <location>
        <begin position="128"/>
        <end position="148"/>
    </location>
</feature>
<reference evidence="2 3" key="1">
    <citation type="submission" date="2015-08" db="EMBL/GenBank/DDBJ databases">
        <title>Genome sequencing of Penicillium nordicum.</title>
        <authorList>
            <person name="Nguyen H.D."/>
            <person name="Seifert K.A."/>
        </authorList>
    </citation>
    <scope>NUCLEOTIDE SEQUENCE [LARGE SCALE GENOMIC DNA]</scope>
    <source>
        <strain evidence="2 3">DAOMC 185683</strain>
    </source>
</reference>
<sequence length="331" mass="37106">MASVKRPHREPSTLIAAVEPETKRVRLQAEKQEQATMDDNPTRILHPRELLRQLAESMNREHDELSVTIPAHSTWRSALQAVESALNGVDEPFLVFPPCNTNPRVMREWALQAASRFPLENVQALPIRSSVDLGTPEPPPPPNEERRERLRQMAKEISNTEFRYPYVSLRPALEDSFLPMIRGALTVRGVDGRPKDPSCKLSGINMIFDTGAHMTIITEELLCPSFREYLKDSVHDPYRGKDGLSVHINAGIALSNCPVLIDFVAAVFPKSKMPNQLVGILFGQSGCIDRLSFRSIPRHVLRAKGEEISDGLWGDIVLDEYVNMDGEVTSI</sequence>
<keyword evidence="3" id="KW-1185">Reference proteome</keyword>
<evidence type="ECO:0000313" key="3">
    <source>
        <dbReference type="Proteomes" id="UP000037696"/>
    </source>
</evidence>
<proteinExistence type="predicted"/>
<evidence type="ECO:0000256" key="1">
    <source>
        <dbReference type="SAM" id="MobiDB-lite"/>
    </source>
</evidence>
<dbReference type="OrthoDB" id="4653208at2759"/>
<dbReference type="EMBL" id="LHQQ01000216">
    <property type="protein sequence ID" value="KOS39163.1"/>
    <property type="molecule type" value="Genomic_DNA"/>
</dbReference>
<gene>
    <name evidence="2" type="ORF">ACN38_g10013</name>
</gene>
<protein>
    <recommendedName>
        <fullName evidence="4">Peptidase A2 domain-containing protein</fullName>
    </recommendedName>
</protein>
<accession>A0A0M9WC12</accession>
<evidence type="ECO:0008006" key="4">
    <source>
        <dbReference type="Google" id="ProtNLM"/>
    </source>
</evidence>
<feature type="region of interest" description="Disordered" evidence="1">
    <location>
        <begin position="1"/>
        <end position="21"/>
    </location>
</feature>
<comment type="caution">
    <text evidence="2">The sequence shown here is derived from an EMBL/GenBank/DDBJ whole genome shotgun (WGS) entry which is preliminary data.</text>
</comment>
<evidence type="ECO:0000313" key="2">
    <source>
        <dbReference type="EMBL" id="KOS39163.1"/>
    </source>
</evidence>